<keyword evidence="2" id="KW-0472">Membrane</keyword>
<dbReference type="RefSeq" id="WP_308487264.1">
    <property type="nucleotide sequence ID" value="NZ_JAVFCB010000001.1"/>
</dbReference>
<keyword evidence="5" id="KW-1185">Reference proteome</keyword>
<accession>A0ABU0XB34</accession>
<dbReference type="EMBL" id="JAVFCB010000001">
    <property type="protein sequence ID" value="MDQ4212322.1"/>
    <property type="molecule type" value="Genomic_DNA"/>
</dbReference>
<sequence length="667" mass="69034">MRARWAVVVGVVLGVLGMSFLASPAVATAPVTLGSGYVTDEVGALSSAEVTALDARLTTLSRTKDMQLFVVFIDAFTDPENSQQWTEQVARDNGLGRNQYLLAIAVSDRQFYISADSRGPVSLSRVDAISDSLVNDLHDQHWAAAVRTAAAGFEGAGSSGGWGVGGIVLGGVAVVAIVAGVWVLFAMRRRAAARIAPVTTEQVTDPLDAISDEELAQRAGSALVHTDDAVTSSTEDLGFAIAQFGDSATSVFADVVSKARAKLDEAFALRQKLDDDVPDTPQQRREWDLRIIQLCEEADAALDANVAAFDELRRLEEGAEQALQQLEAHRADAAAAVDAAPAALERLVAVYDASALRTVADNPAQARSRLELADARIADAQRLLAEDKRGETAFAIRTAEEAVLQAGQLAAAISTLHDDLGRTEDQARALMSDLEQDIAGASALPASPELDAVVAGTREALDQARTDLTGTGRRPQAVVEALTAANTRIDGAVSAIRSGQQQAERAQQVLQQTLAQARAEITTANTYITTRRGAIGADPRTRVAQASTEYDQAETTRLADPGTALQHAQRAIALAREASSLASGSVDGYGVDQSVPNAGAWGGGNLGDAILGGIIGGILSGAGHSSGWGAGRNGGGWRSSGGGFGASSFGGGGFGGGGGRSGSGGRF</sequence>
<evidence type="ECO:0000259" key="3">
    <source>
        <dbReference type="Pfam" id="PF04536"/>
    </source>
</evidence>
<dbReference type="Proteomes" id="UP001230289">
    <property type="component" value="Unassembled WGS sequence"/>
</dbReference>
<keyword evidence="2" id="KW-1133">Transmembrane helix</keyword>
<dbReference type="Gene3D" id="3.10.310.50">
    <property type="match status" value="1"/>
</dbReference>
<comment type="caution">
    <text evidence="4">The sequence shown here is derived from an EMBL/GenBank/DDBJ whole genome shotgun (WGS) entry which is preliminary data.</text>
</comment>
<organism evidence="4 5">
    <name type="scientific">Microbacterium capsulatum</name>
    <dbReference type="NCBI Taxonomy" id="3041921"/>
    <lineage>
        <taxon>Bacteria</taxon>
        <taxon>Bacillati</taxon>
        <taxon>Actinomycetota</taxon>
        <taxon>Actinomycetes</taxon>
        <taxon>Micrococcales</taxon>
        <taxon>Microbacteriaceae</taxon>
        <taxon>Microbacterium</taxon>
    </lineage>
</organism>
<evidence type="ECO:0000256" key="1">
    <source>
        <dbReference type="SAM" id="Coils"/>
    </source>
</evidence>
<feature type="domain" description="TPM" evidence="3">
    <location>
        <begin position="38"/>
        <end position="152"/>
    </location>
</feature>
<name>A0ABU0XB34_9MICO</name>
<protein>
    <submittedName>
        <fullName evidence="4">TPM domain-containing protein</fullName>
    </submittedName>
</protein>
<dbReference type="Pfam" id="PF04536">
    <property type="entry name" value="TPM_phosphatase"/>
    <property type="match status" value="1"/>
</dbReference>
<gene>
    <name evidence="4" type="ORF">RBR11_00145</name>
</gene>
<feature type="coiled-coil region" evidence="1">
    <location>
        <begin position="305"/>
        <end position="339"/>
    </location>
</feature>
<keyword evidence="1" id="KW-0175">Coiled coil</keyword>
<dbReference type="InterPro" id="IPR007621">
    <property type="entry name" value="TPM_dom"/>
</dbReference>
<reference evidence="4 5" key="1">
    <citation type="submission" date="2023-08" db="EMBL/GenBank/DDBJ databases">
        <title>Microbacterium sp. nov., isolated from a waste landfill.</title>
        <authorList>
            <person name="Wen W."/>
        </authorList>
    </citation>
    <scope>NUCLEOTIDE SEQUENCE [LARGE SCALE GENOMIC DNA]</scope>
    <source>
        <strain evidence="4 5">ASV81</strain>
    </source>
</reference>
<feature type="transmembrane region" description="Helical" evidence="2">
    <location>
        <begin position="162"/>
        <end position="185"/>
    </location>
</feature>
<evidence type="ECO:0000256" key="2">
    <source>
        <dbReference type="SAM" id="Phobius"/>
    </source>
</evidence>
<evidence type="ECO:0000313" key="5">
    <source>
        <dbReference type="Proteomes" id="UP001230289"/>
    </source>
</evidence>
<evidence type="ECO:0000313" key="4">
    <source>
        <dbReference type="EMBL" id="MDQ4212322.1"/>
    </source>
</evidence>
<keyword evidence="2" id="KW-0812">Transmembrane</keyword>
<proteinExistence type="predicted"/>